<evidence type="ECO:0000313" key="4">
    <source>
        <dbReference type="Proteomes" id="UP000197783"/>
    </source>
</evidence>
<dbReference type="OrthoDB" id="9779263at2"/>
<evidence type="ECO:0000256" key="1">
    <source>
        <dbReference type="ARBA" id="ARBA00022842"/>
    </source>
</evidence>
<dbReference type="Pfam" id="PF12804">
    <property type="entry name" value="NTP_transf_3"/>
    <property type="match status" value="1"/>
</dbReference>
<gene>
    <name evidence="3" type="primary">pucB</name>
    <name evidence="3" type="ORF">SPMU_00690</name>
</gene>
<evidence type="ECO:0000259" key="2">
    <source>
        <dbReference type="Pfam" id="PF12804"/>
    </source>
</evidence>
<dbReference type="AlphaFoldDB" id="A0A245ZPT8"/>
<reference evidence="3 4" key="1">
    <citation type="submission" date="2017-03" db="EMBL/GenBank/DDBJ databases">
        <title>Genome sequence of Sphingomonas mucosissima DSM 17494.</title>
        <authorList>
            <person name="Poehlein A."/>
            <person name="Wuebbeler J.H."/>
            <person name="Steinbuechel A."/>
            <person name="Daniel R."/>
        </authorList>
    </citation>
    <scope>NUCLEOTIDE SEQUENCE [LARGE SCALE GENOMIC DNA]</scope>
    <source>
        <strain evidence="3 4">DSM 17494</strain>
    </source>
</reference>
<proteinExistence type="predicted"/>
<dbReference type="PANTHER" id="PTHR43777:SF1">
    <property type="entry name" value="MOLYBDENUM COFACTOR CYTIDYLYLTRANSFERASE"/>
    <property type="match status" value="1"/>
</dbReference>
<accession>A0A245ZPT8</accession>
<keyword evidence="1" id="KW-0460">Magnesium</keyword>
<protein>
    <submittedName>
        <fullName evidence="3">Purine catabolism protein PucB</fullName>
    </submittedName>
</protein>
<organism evidence="3 4">
    <name type="scientific">Sphingomonas mucosissima</name>
    <dbReference type="NCBI Taxonomy" id="370959"/>
    <lineage>
        <taxon>Bacteria</taxon>
        <taxon>Pseudomonadati</taxon>
        <taxon>Pseudomonadota</taxon>
        <taxon>Alphaproteobacteria</taxon>
        <taxon>Sphingomonadales</taxon>
        <taxon>Sphingomonadaceae</taxon>
        <taxon>Sphingomonas</taxon>
    </lineage>
</organism>
<dbReference type="InterPro" id="IPR025877">
    <property type="entry name" value="MobA-like_NTP_Trfase"/>
</dbReference>
<dbReference type="InterPro" id="IPR029044">
    <property type="entry name" value="Nucleotide-diphossugar_trans"/>
</dbReference>
<dbReference type="PANTHER" id="PTHR43777">
    <property type="entry name" value="MOLYBDENUM COFACTOR CYTIDYLYLTRANSFERASE"/>
    <property type="match status" value="1"/>
</dbReference>
<evidence type="ECO:0000313" key="3">
    <source>
        <dbReference type="EMBL" id="OWK31751.1"/>
    </source>
</evidence>
<dbReference type="RefSeq" id="WP_088330815.1">
    <property type="nucleotide sequence ID" value="NZ_NBBJ01000001.1"/>
</dbReference>
<dbReference type="Gene3D" id="3.90.550.10">
    <property type="entry name" value="Spore Coat Polysaccharide Biosynthesis Protein SpsA, Chain A"/>
    <property type="match status" value="1"/>
</dbReference>
<dbReference type="SUPFAM" id="SSF53448">
    <property type="entry name" value="Nucleotide-diphospho-sugar transferases"/>
    <property type="match status" value="1"/>
</dbReference>
<name>A0A245ZPT8_9SPHN</name>
<sequence length="193" mass="20492">MIAAEDTIFVLLAAGRSARFTSDQNKLDVPVDGVPLGLHVVLSLGDLPFRRRVAIVRRCQIDYPAHGFHVIENNDSVGDMASSLRLGVTFAQDQGAAAVLIALADMPCVTERHIRRLLDMAIGTDAMVASSSAGAAPRPPAVFGRRRFAALLSLSGDHGARDLIRSAQQVEAPAAELVDIDTREDLAGLASTI</sequence>
<dbReference type="Proteomes" id="UP000197783">
    <property type="component" value="Unassembled WGS sequence"/>
</dbReference>
<dbReference type="CDD" id="cd04182">
    <property type="entry name" value="GT_2_like_f"/>
    <property type="match status" value="1"/>
</dbReference>
<keyword evidence="4" id="KW-1185">Reference proteome</keyword>
<dbReference type="GO" id="GO:0016779">
    <property type="term" value="F:nucleotidyltransferase activity"/>
    <property type="evidence" value="ECO:0007669"/>
    <property type="project" value="UniProtKB-ARBA"/>
</dbReference>
<feature type="domain" description="MobA-like NTP transferase" evidence="2">
    <location>
        <begin position="10"/>
        <end position="169"/>
    </location>
</feature>
<dbReference type="EMBL" id="NBBJ01000001">
    <property type="protein sequence ID" value="OWK31751.1"/>
    <property type="molecule type" value="Genomic_DNA"/>
</dbReference>
<comment type="caution">
    <text evidence="3">The sequence shown here is derived from an EMBL/GenBank/DDBJ whole genome shotgun (WGS) entry which is preliminary data.</text>
</comment>